<dbReference type="Proteomes" id="UP001055108">
    <property type="component" value="Unassembled WGS sequence"/>
</dbReference>
<name>A0AA37HM01_9HYPH</name>
<dbReference type="GO" id="GO:0008821">
    <property type="term" value="F:crossover junction DNA endonuclease activity"/>
    <property type="evidence" value="ECO:0007669"/>
    <property type="project" value="InterPro"/>
</dbReference>
<evidence type="ECO:0000313" key="1">
    <source>
        <dbReference type="EMBL" id="GJD77979.1"/>
    </source>
</evidence>
<sequence>MEDISLHPAQDAAAVLSDSNTALSTTGPARVILGVDPGASGALAFYRPDQPARIEVYDAPIVDKQLDVPELARLIRASGATEAIVERVSAMPKQGVSSTFKFGMAYGAVLAAVAVLELPLRQETPGRWKRHFRLDSDKERARALAIQTWPSSADFRLKKHHGRAEAALIARFAAEVVR</sequence>
<reference evidence="1" key="2">
    <citation type="submission" date="2021-08" db="EMBL/GenBank/DDBJ databases">
        <authorList>
            <person name="Tani A."/>
            <person name="Ola A."/>
            <person name="Ogura Y."/>
            <person name="Katsura K."/>
            <person name="Hayashi T."/>
        </authorList>
    </citation>
    <scope>NUCLEOTIDE SEQUENCE</scope>
    <source>
        <strain evidence="1">NBRC 103626</strain>
    </source>
</reference>
<dbReference type="CDD" id="cd22992">
    <property type="entry name" value="MOC1"/>
    <property type="match status" value="1"/>
</dbReference>
<dbReference type="PANTHER" id="PTHR36015:SF6">
    <property type="entry name" value="HOLLIDAY JUNCTION RESOLVASE MOC1, CHLOROPLASTIC-RELATED"/>
    <property type="match status" value="1"/>
</dbReference>
<dbReference type="InterPro" id="IPR012337">
    <property type="entry name" value="RNaseH-like_sf"/>
</dbReference>
<organism evidence="1 2">
    <name type="scientific">Methylobacterium gregans</name>
    <dbReference type="NCBI Taxonomy" id="374424"/>
    <lineage>
        <taxon>Bacteria</taxon>
        <taxon>Pseudomonadati</taxon>
        <taxon>Pseudomonadota</taxon>
        <taxon>Alphaproteobacteria</taxon>
        <taxon>Hyphomicrobiales</taxon>
        <taxon>Methylobacteriaceae</taxon>
        <taxon>Methylobacterium</taxon>
    </lineage>
</organism>
<dbReference type="PANTHER" id="PTHR36015">
    <property type="entry name" value="HOLLIDAY JUNCTION RESOLVASE MOC1, CHLOROPLASTIC-RELATED"/>
    <property type="match status" value="1"/>
</dbReference>
<dbReference type="InterPro" id="IPR036397">
    <property type="entry name" value="RNaseH_sf"/>
</dbReference>
<dbReference type="EMBL" id="BPQM01000026">
    <property type="protein sequence ID" value="GJD77979.1"/>
    <property type="molecule type" value="Genomic_DNA"/>
</dbReference>
<comment type="caution">
    <text evidence="1">The sequence shown here is derived from an EMBL/GenBank/DDBJ whole genome shotgun (WGS) entry which is preliminary data.</text>
</comment>
<dbReference type="GO" id="GO:0003676">
    <property type="term" value="F:nucleic acid binding"/>
    <property type="evidence" value="ECO:0007669"/>
    <property type="project" value="InterPro"/>
</dbReference>
<protein>
    <submittedName>
        <fullName evidence="1">Uncharacterized protein</fullName>
    </submittedName>
</protein>
<keyword evidence="2" id="KW-1185">Reference proteome</keyword>
<dbReference type="Gene3D" id="3.30.420.10">
    <property type="entry name" value="Ribonuclease H-like superfamily/Ribonuclease H"/>
    <property type="match status" value="1"/>
</dbReference>
<dbReference type="InterPro" id="IPR045290">
    <property type="entry name" value="MOC1-like"/>
</dbReference>
<accession>A0AA37HM01</accession>
<proteinExistence type="predicted"/>
<gene>
    <name evidence="1" type="ORF">NBEOAGPD_1191</name>
</gene>
<evidence type="ECO:0000313" key="2">
    <source>
        <dbReference type="Proteomes" id="UP001055108"/>
    </source>
</evidence>
<dbReference type="SUPFAM" id="SSF53098">
    <property type="entry name" value="Ribonuclease H-like"/>
    <property type="match status" value="1"/>
</dbReference>
<dbReference type="AlphaFoldDB" id="A0AA37HM01"/>
<reference evidence="1" key="1">
    <citation type="journal article" date="2016" name="Front. Microbiol.">
        <title>Genome Sequence of the Piezophilic, Mesophilic Sulfate-Reducing Bacterium Desulfovibrio indicus J2T.</title>
        <authorList>
            <person name="Cao J."/>
            <person name="Maignien L."/>
            <person name="Shao Z."/>
            <person name="Alain K."/>
            <person name="Jebbar M."/>
        </authorList>
    </citation>
    <scope>NUCLEOTIDE SEQUENCE</scope>
    <source>
        <strain evidence="1">NBRC 103626</strain>
    </source>
</reference>